<evidence type="ECO:0000313" key="7">
    <source>
        <dbReference type="EMBL" id="SOC47954.1"/>
    </source>
</evidence>
<dbReference type="InterPro" id="IPR011650">
    <property type="entry name" value="Peptidase_M20_dimer"/>
</dbReference>
<protein>
    <submittedName>
        <fullName evidence="7">Carboxypeptidase PM20D1</fullName>
    </submittedName>
</protein>
<accession>A0A285V1G0</accession>
<evidence type="ECO:0000256" key="1">
    <source>
        <dbReference type="ARBA" id="ARBA00006247"/>
    </source>
</evidence>
<dbReference type="Gene3D" id="3.30.70.360">
    <property type="match status" value="1"/>
</dbReference>
<evidence type="ECO:0000313" key="8">
    <source>
        <dbReference type="Proteomes" id="UP000219435"/>
    </source>
</evidence>
<gene>
    <name evidence="7" type="ORF">SAMN05660748_1144</name>
</gene>
<keyword evidence="2" id="KW-0645">Protease</keyword>
<dbReference type="Proteomes" id="UP000219435">
    <property type="component" value="Unassembled WGS sequence"/>
</dbReference>
<dbReference type="PANTHER" id="PTHR45962">
    <property type="entry name" value="N-FATTY-ACYL-AMINO ACID SYNTHASE/HYDROLASE PM20D1"/>
    <property type="match status" value="1"/>
</dbReference>
<sequence length="481" mass="50793">MRRPTALAGTAALAAAVGATARRVSRFRPAGTAVEPADLAGLDADGAAGRLAELIRIPTVSSRGRSEIDQEAFARFRTRLTELYPRTHAALEREQLGDGALLYRWRGRTDEPPLVLMAHYDVVPVEGQDWSRDPFAGLIEDGVVHGRGAIDDKGYLVAILEAVEALVTEGFTPRRDVWLSFGNDEEVTGVGAQLAVAAFTERGIRPWAVLDEGGAVVTGMFPGVPGQVAVVGLAEKGRLDVELVTTDAGGHASSPLPGGAPARLAKAITALDEHPFPARMNDVVLGMVDAAGRHAPGPLRAVFAHADVLGPVLARVLARAGREANALVRTTVAVTRLEGSKATNVLATTAKANLNIRIALGETVASTVERLRQVIGDPTVELRVLAGGADPSPVSRADNEAYATVAAAAKAAYPDAVVAPYLMVQASDSRHFAEICDSVYRFMPFDVTREELAALHAADERISIAALHRGAGFVRHLLRTV</sequence>
<dbReference type="OrthoDB" id="3665926at2"/>
<dbReference type="SUPFAM" id="SSF55031">
    <property type="entry name" value="Bacterial exopeptidase dimerisation domain"/>
    <property type="match status" value="1"/>
</dbReference>
<evidence type="ECO:0000256" key="3">
    <source>
        <dbReference type="ARBA" id="ARBA00022723"/>
    </source>
</evidence>
<evidence type="ECO:0000256" key="4">
    <source>
        <dbReference type="ARBA" id="ARBA00022801"/>
    </source>
</evidence>
<dbReference type="AlphaFoldDB" id="A0A285V1G0"/>
<dbReference type="InterPro" id="IPR001261">
    <property type="entry name" value="ArgE/DapE_CS"/>
</dbReference>
<keyword evidence="3" id="KW-0479">Metal-binding</keyword>
<dbReference type="GO" id="GO:0004180">
    <property type="term" value="F:carboxypeptidase activity"/>
    <property type="evidence" value="ECO:0007669"/>
    <property type="project" value="UniProtKB-KW"/>
</dbReference>
<proteinExistence type="inferred from homology"/>
<dbReference type="Pfam" id="PF01546">
    <property type="entry name" value="Peptidase_M20"/>
    <property type="match status" value="1"/>
</dbReference>
<evidence type="ECO:0000259" key="6">
    <source>
        <dbReference type="Pfam" id="PF07687"/>
    </source>
</evidence>
<dbReference type="PANTHER" id="PTHR45962:SF1">
    <property type="entry name" value="N-FATTY-ACYL-AMINO ACID SYNTHASE_HYDROLASE PM20D1"/>
    <property type="match status" value="1"/>
</dbReference>
<dbReference type="GO" id="GO:0046872">
    <property type="term" value="F:metal ion binding"/>
    <property type="evidence" value="ECO:0007669"/>
    <property type="project" value="UniProtKB-KW"/>
</dbReference>
<evidence type="ECO:0000256" key="2">
    <source>
        <dbReference type="ARBA" id="ARBA00022670"/>
    </source>
</evidence>
<dbReference type="Gene3D" id="1.10.150.900">
    <property type="match status" value="1"/>
</dbReference>
<dbReference type="Gene3D" id="3.40.630.10">
    <property type="entry name" value="Zn peptidases"/>
    <property type="match status" value="1"/>
</dbReference>
<dbReference type="InterPro" id="IPR036264">
    <property type="entry name" value="Bact_exopeptidase_dim_dom"/>
</dbReference>
<dbReference type="InterPro" id="IPR047177">
    <property type="entry name" value="Pept_M20A"/>
</dbReference>
<comment type="similarity">
    <text evidence="1">Belongs to the peptidase M20A family.</text>
</comment>
<dbReference type="RefSeq" id="WP_097193950.1">
    <property type="nucleotide sequence ID" value="NZ_OBQI01000001.1"/>
</dbReference>
<dbReference type="Pfam" id="PF07687">
    <property type="entry name" value="M20_dimer"/>
    <property type="match status" value="1"/>
</dbReference>
<dbReference type="GO" id="GO:0006508">
    <property type="term" value="P:proteolysis"/>
    <property type="evidence" value="ECO:0007669"/>
    <property type="project" value="UniProtKB-KW"/>
</dbReference>
<dbReference type="PROSITE" id="PS00759">
    <property type="entry name" value="ARGE_DAPE_CPG2_2"/>
    <property type="match status" value="1"/>
</dbReference>
<dbReference type="EMBL" id="OBQI01000001">
    <property type="protein sequence ID" value="SOC47954.1"/>
    <property type="molecule type" value="Genomic_DNA"/>
</dbReference>
<dbReference type="SUPFAM" id="SSF53187">
    <property type="entry name" value="Zn-dependent exopeptidases"/>
    <property type="match status" value="1"/>
</dbReference>
<keyword evidence="4" id="KW-0378">Hydrolase</keyword>
<reference evidence="8" key="1">
    <citation type="submission" date="2017-08" db="EMBL/GenBank/DDBJ databases">
        <authorList>
            <person name="Varghese N."/>
            <person name="Submissions S."/>
        </authorList>
    </citation>
    <scope>NUCLEOTIDE SEQUENCE [LARGE SCALE GENOMIC DNA]</scope>
    <source>
        <strain evidence="8">DSM 4725</strain>
    </source>
</reference>
<keyword evidence="5" id="KW-0862">Zinc</keyword>
<organism evidence="7 8">
    <name type="scientific">Blastococcus aggregatus</name>
    <dbReference type="NCBI Taxonomy" id="38502"/>
    <lineage>
        <taxon>Bacteria</taxon>
        <taxon>Bacillati</taxon>
        <taxon>Actinomycetota</taxon>
        <taxon>Actinomycetes</taxon>
        <taxon>Geodermatophilales</taxon>
        <taxon>Geodermatophilaceae</taxon>
        <taxon>Blastococcus</taxon>
    </lineage>
</organism>
<name>A0A285V1G0_9ACTN</name>
<dbReference type="InterPro" id="IPR002933">
    <property type="entry name" value="Peptidase_M20"/>
</dbReference>
<keyword evidence="7" id="KW-0121">Carboxypeptidase</keyword>
<evidence type="ECO:0000256" key="5">
    <source>
        <dbReference type="ARBA" id="ARBA00022833"/>
    </source>
</evidence>
<feature type="domain" description="Peptidase M20 dimerisation" evidence="6">
    <location>
        <begin position="234"/>
        <end position="379"/>
    </location>
</feature>
<keyword evidence="8" id="KW-1185">Reference proteome</keyword>